<dbReference type="Proteomes" id="UP000241769">
    <property type="component" value="Unassembled WGS sequence"/>
</dbReference>
<gene>
    <name evidence="2" type="ORF">PROFUN_00392</name>
</gene>
<dbReference type="AlphaFoldDB" id="A0A2P6NY92"/>
<feature type="region of interest" description="Disordered" evidence="1">
    <location>
        <begin position="1"/>
        <end position="167"/>
    </location>
</feature>
<evidence type="ECO:0000313" key="2">
    <source>
        <dbReference type="EMBL" id="PRP88924.1"/>
    </source>
</evidence>
<feature type="compositionally biased region" description="Polar residues" evidence="1">
    <location>
        <begin position="313"/>
        <end position="343"/>
    </location>
</feature>
<feature type="compositionally biased region" description="Basic and acidic residues" evidence="1">
    <location>
        <begin position="406"/>
        <end position="415"/>
    </location>
</feature>
<dbReference type="InParanoid" id="A0A2P6NY92"/>
<feature type="region of interest" description="Disordered" evidence="1">
    <location>
        <begin position="391"/>
        <end position="415"/>
    </location>
</feature>
<comment type="caution">
    <text evidence="2">The sequence shown here is derived from an EMBL/GenBank/DDBJ whole genome shotgun (WGS) entry which is preliminary data.</text>
</comment>
<feature type="compositionally biased region" description="Polar residues" evidence="1">
    <location>
        <begin position="85"/>
        <end position="94"/>
    </location>
</feature>
<name>A0A2P6NY92_9EUKA</name>
<organism evidence="2 3">
    <name type="scientific">Planoprotostelium fungivorum</name>
    <dbReference type="NCBI Taxonomy" id="1890364"/>
    <lineage>
        <taxon>Eukaryota</taxon>
        <taxon>Amoebozoa</taxon>
        <taxon>Evosea</taxon>
        <taxon>Variosea</taxon>
        <taxon>Cavosteliida</taxon>
        <taxon>Cavosteliaceae</taxon>
        <taxon>Planoprotostelium</taxon>
    </lineage>
</organism>
<reference evidence="2 3" key="1">
    <citation type="journal article" date="2018" name="Genome Biol. Evol.">
        <title>Multiple Roots of Fruiting Body Formation in Amoebozoa.</title>
        <authorList>
            <person name="Hillmann F."/>
            <person name="Forbes G."/>
            <person name="Novohradska S."/>
            <person name="Ferling I."/>
            <person name="Riege K."/>
            <person name="Groth M."/>
            <person name="Westermann M."/>
            <person name="Marz M."/>
            <person name="Spaller T."/>
            <person name="Winckler T."/>
            <person name="Schaap P."/>
            <person name="Glockner G."/>
        </authorList>
    </citation>
    <scope>NUCLEOTIDE SEQUENCE [LARGE SCALE GENOMIC DNA]</scope>
    <source>
        <strain evidence="2 3">Jena</strain>
    </source>
</reference>
<dbReference type="EMBL" id="MDYQ01000007">
    <property type="protein sequence ID" value="PRP88924.1"/>
    <property type="molecule type" value="Genomic_DNA"/>
</dbReference>
<evidence type="ECO:0000256" key="1">
    <source>
        <dbReference type="SAM" id="MobiDB-lite"/>
    </source>
</evidence>
<evidence type="ECO:0000313" key="3">
    <source>
        <dbReference type="Proteomes" id="UP000241769"/>
    </source>
</evidence>
<feature type="compositionally biased region" description="Polar residues" evidence="1">
    <location>
        <begin position="146"/>
        <end position="167"/>
    </location>
</feature>
<proteinExistence type="predicted"/>
<feature type="region of interest" description="Disordered" evidence="1">
    <location>
        <begin position="239"/>
        <end position="266"/>
    </location>
</feature>
<feature type="region of interest" description="Disordered" evidence="1">
    <location>
        <begin position="285"/>
        <end position="374"/>
    </location>
</feature>
<feature type="compositionally biased region" description="Polar residues" evidence="1">
    <location>
        <begin position="248"/>
        <end position="263"/>
    </location>
</feature>
<feature type="compositionally biased region" description="Polar residues" evidence="1">
    <location>
        <begin position="1"/>
        <end position="10"/>
    </location>
</feature>
<feature type="region of interest" description="Disordered" evidence="1">
    <location>
        <begin position="191"/>
        <end position="212"/>
    </location>
</feature>
<sequence length="415" mass="46297">MDKPTNTTPPAKQKTQKRALLPMDKLTQKFKVKTSNRSGRERGNSAPPTRTAPRLEDCQFNWKSGGNGKPPSPLSPRRSEETVNRRSSLRSPPTNFEMLMSAAQHSSEGEMEEIVKRTKRSNSLPSSTAPILPSAFYEDRFPSADVTRTNSNDNASRESSTMDSPLTVNCSVRLPTGDASPQLPNFQQLLHSVQQQSEAEKQEEESYRSRGSLDANVVPSLTSKFMRFGLISPGEAFQQGDVFPSPTGDYNSSQYSSPRSGHNTPRELSDFAHLRLEQQIQPFYSVGMSPRNFSPRERGDNGSPSAVAGSPRLNPSGNDLYNHRLNSSGNDLYNHSPRSNGSDSPRHTLYSPRDASVFSSAQYNTRDRREGMNGNVAQEYRNVHMYETRNHVEGQHDGSYISPRSPHIERLRPPL</sequence>
<accession>A0A2P6NY92</accession>
<protein>
    <submittedName>
        <fullName evidence="2">Uncharacterized protein</fullName>
    </submittedName>
</protein>
<keyword evidence="3" id="KW-1185">Reference proteome</keyword>
<feature type="compositionally biased region" description="Basic and acidic residues" evidence="1">
    <location>
        <begin position="198"/>
        <end position="208"/>
    </location>
</feature>